<proteinExistence type="predicted"/>
<dbReference type="KEGG" id="amd:AMED_9348"/>
<evidence type="ECO:0000256" key="2">
    <source>
        <dbReference type="SAM" id="SignalP"/>
    </source>
</evidence>
<keyword evidence="1" id="KW-0812">Transmembrane</keyword>
<feature type="signal peptide" evidence="2">
    <location>
        <begin position="1"/>
        <end position="20"/>
    </location>
</feature>
<name>A0A0H3DK26_AMYMU</name>
<keyword evidence="1" id="KW-1133">Transmembrane helix</keyword>
<organism evidence="3 4">
    <name type="scientific">Amycolatopsis mediterranei (strain U-32)</name>
    <dbReference type="NCBI Taxonomy" id="749927"/>
    <lineage>
        <taxon>Bacteria</taxon>
        <taxon>Bacillati</taxon>
        <taxon>Actinomycetota</taxon>
        <taxon>Actinomycetes</taxon>
        <taxon>Pseudonocardiales</taxon>
        <taxon>Pseudonocardiaceae</taxon>
        <taxon>Amycolatopsis</taxon>
    </lineage>
</organism>
<dbReference type="HOGENOM" id="CLU_017917_0_0_11"/>
<dbReference type="EMBL" id="CP002000">
    <property type="protein sequence ID" value="ADJ51036.1"/>
    <property type="molecule type" value="Genomic_DNA"/>
</dbReference>
<evidence type="ECO:0000313" key="3">
    <source>
        <dbReference type="EMBL" id="ADJ51036.1"/>
    </source>
</evidence>
<protein>
    <submittedName>
        <fullName evidence="3">Glycoprotein</fullName>
    </submittedName>
</protein>
<dbReference type="RefSeq" id="WP_013231053.1">
    <property type="nucleotide sequence ID" value="NC_014318.1"/>
</dbReference>
<gene>
    <name evidence="3" type="ordered locus">AMED_9348</name>
</gene>
<dbReference type="AlphaFoldDB" id="A0A0H3DK26"/>
<keyword evidence="1" id="KW-0472">Membrane</keyword>
<dbReference type="Pfam" id="PF19516">
    <property type="entry name" value="DUF6049"/>
    <property type="match status" value="1"/>
</dbReference>
<keyword evidence="2" id="KW-0732">Signal</keyword>
<dbReference type="OrthoDB" id="3797035at2"/>
<dbReference type="PATRIC" id="fig|749927.5.peg.9703"/>
<reference evidence="3 4" key="1">
    <citation type="journal article" date="2010" name="Cell Res.">
        <title>Complete genome sequence of the rifamycin SV-producing Amycolatopsis mediterranei U32 revealed its genetic characteristics in phylogeny and metabolism.</title>
        <authorList>
            <person name="Zhao W."/>
            <person name="Zhong Y."/>
            <person name="Yuan H."/>
            <person name="Wang J."/>
            <person name="Zheng H."/>
            <person name="Wang Y."/>
            <person name="Cen X."/>
            <person name="Xu F."/>
            <person name="Bai J."/>
            <person name="Han X."/>
            <person name="Lu G."/>
            <person name="Zhu Y."/>
            <person name="Shao Z."/>
            <person name="Yan H."/>
            <person name="Li C."/>
            <person name="Peng N."/>
            <person name="Zhang Z."/>
            <person name="Zhang Y."/>
            <person name="Lin W."/>
            <person name="Fan Y."/>
            <person name="Qin Z."/>
            <person name="Hu Y."/>
            <person name="Zhu B."/>
            <person name="Wang S."/>
            <person name="Ding X."/>
            <person name="Zhao G.P."/>
        </authorList>
    </citation>
    <scope>NUCLEOTIDE SEQUENCE [LARGE SCALE GENOMIC DNA]</scope>
    <source>
        <strain evidence="4">U-32</strain>
    </source>
</reference>
<dbReference type="InterPro" id="IPR046112">
    <property type="entry name" value="DUF6049"/>
</dbReference>
<dbReference type="GeneID" id="92876942"/>
<feature type="chain" id="PRO_5039404986" evidence="2">
    <location>
        <begin position="21"/>
        <end position="718"/>
    </location>
</feature>
<evidence type="ECO:0000256" key="1">
    <source>
        <dbReference type="SAM" id="Phobius"/>
    </source>
</evidence>
<sequence>MKRFAATFLSVLFLAVPALAGASVAQAQEGARLRVDLAGLSPRVITSSTTSLTVTGTVTNTGDRRIAKPQVRLQVGDRATTERGVGDVLSGAVVKDNPLTEFTPVADVLEPGQSAPLNLTVPLTGPRADRFARPGVYPLLVNVNGTPEFGGPARLGAVSMLMPVLAGPGRQAGGRTGTPPSMTLLWPLTGNVPHVYAAPYGGPVVLADDRLAAELSGDGRLNALVTSASAAVRNNSNLGKSMCFALDPDLLATVDAMTRGYLVHTDAGNVDGKGAEAAKTWLSELRTLVGGRCVVALPFADADLDALTRIRPGDTGLVARAATGAATIQELTDVTPQTGVLWPDGTPSASVLTALTEAGVRTLLTDVGKLAPAAAGGGVTVQGSTVRVQPTDSLISAAMTGVPTVPGSVTVPATTERAIGGQNGLGALAFRAGLGLAAGQQRPDHLLVAPPRRWDAAPEEFTTYLQQVGDFLTAGLVTATPLPTLLAAVPATSGSVGDGGPAPATGVGADVVATLAGLDVKATGLASAMQLDPTKRVKPDDVVEPIRLAELRGASTAWRGLPADAATTNAQAELTAISGRVTVSQPKQTIALASGNSPLPVYVSNDLPVGINARFALDNNTGLRPEEAKDWFFPASGGKNYFLPVEALRAGRFSVDVSLRTPTGTPLGSSARFELTSTEYGAITIIATVAAGVALLLLASRRIYRRVKDARAGRDVVA</sequence>
<evidence type="ECO:0000313" key="4">
    <source>
        <dbReference type="Proteomes" id="UP000000328"/>
    </source>
</evidence>
<accession>A0A0H3DK26</accession>
<feature type="transmembrane region" description="Helical" evidence="1">
    <location>
        <begin position="680"/>
        <end position="699"/>
    </location>
</feature>
<dbReference type="Proteomes" id="UP000000328">
    <property type="component" value="Chromosome"/>
</dbReference>
<dbReference type="eggNOG" id="COG3170">
    <property type="taxonomic scope" value="Bacteria"/>
</dbReference>